<dbReference type="PANTHER" id="PTHR24406">
    <property type="entry name" value="TRANSCRIPTIONAL REPRESSOR CTCFL-RELATED"/>
    <property type="match status" value="1"/>
</dbReference>
<feature type="domain" description="C2H2-type" evidence="9">
    <location>
        <begin position="55"/>
        <end position="83"/>
    </location>
</feature>
<dbReference type="GO" id="GO:0005634">
    <property type="term" value="C:nucleus"/>
    <property type="evidence" value="ECO:0007669"/>
    <property type="project" value="UniProtKB-SubCell"/>
</dbReference>
<proteinExistence type="predicted"/>
<evidence type="ECO:0000256" key="3">
    <source>
        <dbReference type="ARBA" id="ARBA00022737"/>
    </source>
</evidence>
<comment type="subcellular location">
    <subcellularLocation>
        <location evidence="1">Nucleus</location>
    </subcellularLocation>
</comment>
<organism evidence="10 11">
    <name type="scientific">Sphaerosporella brunnea</name>
    <dbReference type="NCBI Taxonomy" id="1250544"/>
    <lineage>
        <taxon>Eukaryota</taxon>
        <taxon>Fungi</taxon>
        <taxon>Dikarya</taxon>
        <taxon>Ascomycota</taxon>
        <taxon>Pezizomycotina</taxon>
        <taxon>Pezizomycetes</taxon>
        <taxon>Pezizales</taxon>
        <taxon>Pyronemataceae</taxon>
        <taxon>Sphaerosporella</taxon>
    </lineage>
</organism>
<reference evidence="10 11" key="1">
    <citation type="submission" date="2019-09" db="EMBL/GenBank/DDBJ databases">
        <title>Draft genome of the ectomycorrhizal ascomycete Sphaerosporella brunnea.</title>
        <authorList>
            <consortium name="DOE Joint Genome Institute"/>
            <person name="Benucci G.M."/>
            <person name="Marozzi G."/>
            <person name="Antonielli L."/>
            <person name="Sanchez S."/>
            <person name="Marco P."/>
            <person name="Wang X."/>
            <person name="Falini L.B."/>
            <person name="Barry K."/>
            <person name="Haridas S."/>
            <person name="Lipzen A."/>
            <person name="Labutti K."/>
            <person name="Grigoriev I.V."/>
            <person name="Murat C."/>
            <person name="Martin F."/>
            <person name="Albertini E."/>
            <person name="Donnini D."/>
            <person name="Bonito G."/>
        </authorList>
    </citation>
    <scope>NUCLEOTIDE SEQUENCE [LARGE SCALE GENOMIC DNA]</scope>
    <source>
        <strain evidence="10 11">Sb_GMNB300</strain>
    </source>
</reference>
<feature type="region of interest" description="Disordered" evidence="8">
    <location>
        <begin position="492"/>
        <end position="515"/>
    </location>
</feature>
<accession>A0A5J5EJD2</accession>
<dbReference type="Gene3D" id="3.30.160.60">
    <property type="entry name" value="Classic Zinc Finger"/>
    <property type="match status" value="1"/>
</dbReference>
<protein>
    <recommendedName>
        <fullName evidence="9">C2H2-type domain-containing protein</fullName>
    </recommendedName>
</protein>
<dbReference type="SMART" id="SM00355">
    <property type="entry name" value="ZnF_C2H2"/>
    <property type="match status" value="4"/>
</dbReference>
<dbReference type="PROSITE" id="PS00028">
    <property type="entry name" value="ZINC_FINGER_C2H2_1"/>
    <property type="match status" value="1"/>
</dbReference>
<dbReference type="InParanoid" id="A0A5J5EJD2"/>
<evidence type="ECO:0000256" key="2">
    <source>
        <dbReference type="ARBA" id="ARBA00022723"/>
    </source>
</evidence>
<evidence type="ECO:0000313" key="11">
    <source>
        <dbReference type="Proteomes" id="UP000326924"/>
    </source>
</evidence>
<evidence type="ECO:0000256" key="4">
    <source>
        <dbReference type="ARBA" id="ARBA00022771"/>
    </source>
</evidence>
<dbReference type="AlphaFoldDB" id="A0A5J5EJD2"/>
<dbReference type="OrthoDB" id="1095242at2759"/>
<keyword evidence="4 7" id="KW-0863">Zinc-finger</keyword>
<feature type="compositionally biased region" description="Basic and acidic residues" evidence="8">
    <location>
        <begin position="277"/>
        <end position="287"/>
    </location>
</feature>
<feature type="region of interest" description="Disordered" evidence="8">
    <location>
        <begin position="268"/>
        <end position="295"/>
    </location>
</feature>
<dbReference type="InterPro" id="IPR050888">
    <property type="entry name" value="ZnF_C2H2-type_TF"/>
</dbReference>
<keyword evidence="5" id="KW-0862">Zinc</keyword>
<dbReference type="InterPro" id="IPR013087">
    <property type="entry name" value="Znf_C2H2_type"/>
</dbReference>
<keyword evidence="11" id="KW-1185">Reference proteome</keyword>
<evidence type="ECO:0000256" key="1">
    <source>
        <dbReference type="ARBA" id="ARBA00004123"/>
    </source>
</evidence>
<dbReference type="GO" id="GO:0008270">
    <property type="term" value="F:zinc ion binding"/>
    <property type="evidence" value="ECO:0007669"/>
    <property type="project" value="UniProtKB-KW"/>
</dbReference>
<sequence>MATDVHEANPPRVNLIGTQPQAQTWICAPHNRRYFKLEDFESHLTGRSHKKDGCPHCGSCELSFRTEFQLFRHVSGFHGRHRPSDTGGGPWACDFHNRYYREEVDYARHLAKDCHKMGGKAFCPKLGLTFSSEFELGYYNLHGCAPPLGQAVYTCAFHNVRNVGILEFSRHIAGPKHQRGGKSYCSACKCTFPSQYELQGHITLWHGEKDHPACGVCGKAFKTKHKLEKHERLMAQYVRAGGPDNGVPRYAQGYQQHKVAIETREQREVLGLSEPQQEARDGGRASLERNSPVVSQHTNDTIETAGQVLSGPVRSQEHQHAELVKIEPEAERVNGTIYNEGSSNLHGEMEIFEPTNQNPGEQKLKIFCCPLCNNLCKGETAHLSHLTRAAISGKETVGHWELVCELTRRRMSDVDDAETRSLEFCSGEVITSMLRNGLARCPIQGCGRLFAATGPLLIHACEYTKHAEAHRVFAHQLALFCLQEVGQQLKPPGGNHGFLPDGPLPESVDTCSLPQ</sequence>
<dbReference type="EMBL" id="VXIS01000245">
    <property type="protein sequence ID" value="KAA8895782.1"/>
    <property type="molecule type" value="Genomic_DNA"/>
</dbReference>
<evidence type="ECO:0000256" key="5">
    <source>
        <dbReference type="ARBA" id="ARBA00022833"/>
    </source>
</evidence>
<evidence type="ECO:0000313" key="10">
    <source>
        <dbReference type="EMBL" id="KAA8895782.1"/>
    </source>
</evidence>
<keyword evidence="6" id="KW-0539">Nucleus</keyword>
<evidence type="ECO:0000256" key="6">
    <source>
        <dbReference type="ARBA" id="ARBA00023242"/>
    </source>
</evidence>
<feature type="domain" description="C2H2-type" evidence="9">
    <location>
        <begin position="212"/>
        <end position="235"/>
    </location>
</feature>
<comment type="caution">
    <text evidence="10">The sequence shown here is derived from an EMBL/GenBank/DDBJ whole genome shotgun (WGS) entry which is preliminary data.</text>
</comment>
<keyword evidence="2" id="KW-0479">Metal-binding</keyword>
<gene>
    <name evidence="10" type="ORF">FN846DRAFT_922089</name>
</gene>
<dbReference type="InterPro" id="IPR036236">
    <property type="entry name" value="Znf_C2H2_sf"/>
</dbReference>
<name>A0A5J5EJD2_9PEZI</name>
<dbReference type="SUPFAM" id="SSF57667">
    <property type="entry name" value="beta-beta-alpha zinc fingers"/>
    <property type="match status" value="1"/>
</dbReference>
<dbReference type="Proteomes" id="UP000326924">
    <property type="component" value="Unassembled WGS sequence"/>
</dbReference>
<evidence type="ECO:0000259" key="9">
    <source>
        <dbReference type="PROSITE" id="PS50157"/>
    </source>
</evidence>
<dbReference type="PROSITE" id="PS50157">
    <property type="entry name" value="ZINC_FINGER_C2H2_2"/>
    <property type="match status" value="2"/>
</dbReference>
<keyword evidence="3" id="KW-0677">Repeat</keyword>
<evidence type="ECO:0000256" key="7">
    <source>
        <dbReference type="PROSITE-ProRule" id="PRU00042"/>
    </source>
</evidence>
<evidence type="ECO:0000256" key="8">
    <source>
        <dbReference type="SAM" id="MobiDB-lite"/>
    </source>
</evidence>